<sequence length="73" mass="7888">MNNDFKGLCLFLGLVGLAYVVMLLVLVAFTGLKIAKSILFILLLSSSLIAFGLKPEVRARIISRAKAAFCRAS</sequence>
<name>A4C3K5_9GAMM</name>
<keyword evidence="3" id="KW-1185">Reference proteome</keyword>
<dbReference type="HOGENOM" id="CLU_2737808_0_0_6"/>
<dbReference type="EMBL" id="AAOH01000001">
    <property type="protein sequence ID" value="EAR30137.1"/>
    <property type="molecule type" value="Genomic_DNA"/>
</dbReference>
<keyword evidence="1" id="KW-0812">Transmembrane</keyword>
<evidence type="ECO:0000313" key="3">
    <source>
        <dbReference type="Proteomes" id="UP000006201"/>
    </source>
</evidence>
<accession>A4C3K5</accession>
<evidence type="ECO:0000256" key="1">
    <source>
        <dbReference type="SAM" id="Phobius"/>
    </source>
</evidence>
<reference evidence="2 3" key="1">
    <citation type="submission" date="2006-02" db="EMBL/GenBank/DDBJ databases">
        <authorList>
            <person name="Moran M.A."/>
            <person name="Kjelleberg S."/>
            <person name="Egan S."/>
            <person name="Saunders N."/>
            <person name="Thomas T."/>
            <person name="Ferriera S."/>
            <person name="Johnson J."/>
            <person name="Kravitz S."/>
            <person name="Halpern A."/>
            <person name="Remington K."/>
            <person name="Beeson K."/>
            <person name="Tran B."/>
            <person name="Rogers Y.-H."/>
            <person name="Friedman R."/>
            <person name="Venter J.C."/>
        </authorList>
    </citation>
    <scope>NUCLEOTIDE SEQUENCE [LARGE SCALE GENOMIC DNA]</scope>
    <source>
        <strain evidence="2 3">D2</strain>
    </source>
</reference>
<proteinExistence type="predicted"/>
<feature type="transmembrane region" description="Helical" evidence="1">
    <location>
        <begin position="34"/>
        <end position="53"/>
    </location>
</feature>
<comment type="caution">
    <text evidence="2">The sequence shown here is derived from an EMBL/GenBank/DDBJ whole genome shotgun (WGS) entry which is preliminary data.</text>
</comment>
<organism evidence="2 3">
    <name type="scientific">Pseudoalteromonas tunicata D2</name>
    <dbReference type="NCBI Taxonomy" id="87626"/>
    <lineage>
        <taxon>Bacteria</taxon>
        <taxon>Pseudomonadati</taxon>
        <taxon>Pseudomonadota</taxon>
        <taxon>Gammaproteobacteria</taxon>
        <taxon>Alteromonadales</taxon>
        <taxon>Pseudoalteromonadaceae</taxon>
        <taxon>Pseudoalteromonas</taxon>
    </lineage>
</organism>
<dbReference type="Proteomes" id="UP000006201">
    <property type="component" value="Unassembled WGS sequence"/>
</dbReference>
<keyword evidence="1" id="KW-1133">Transmembrane helix</keyword>
<evidence type="ECO:0000313" key="2">
    <source>
        <dbReference type="EMBL" id="EAR30137.1"/>
    </source>
</evidence>
<dbReference type="eggNOG" id="ENOG502ZF64">
    <property type="taxonomic scope" value="Bacteria"/>
</dbReference>
<dbReference type="RefSeq" id="WP_009836438.1">
    <property type="nucleotide sequence ID" value="NZ_AAOH01000001.1"/>
</dbReference>
<keyword evidence="1" id="KW-0472">Membrane</keyword>
<gene>
    <name evidence="2" type="ORF">PTD2_01171</name>
</gene>
<feature type="transmembrane region" description="Helical" evidence="1">
    <location>
        <begin position="7"/>
        <end position="28"/>
    </location>
</feature>
<dbReference type="AlphaFoldDB" id="A4C3K5"/>
<protein>
    <submittedName>
        <fullName evidence="2">Uncharacterized protein</fullName>
    </submittedName>
</protein>